<organism evidence="1 2">
    <name type="scientific">Mycena rosella</name>
    <name type="common">Pink bonnet</name>
    <name type="synonym">Agaricus rosellus</name>
    <dbReference type="NCBI Taxonomy" id="1033263"/>
    <lineage>
        <taxon>Eukaryota</taxon>
        <taxon>Fungi</taxon>
        <taxon>Dikarya</taxon>
        <taxon>Basidiomycota</taxon>
        <taxon>Agaricomycotina</taxon>
        <taxon>Agaricomycetes</taxon>
        <taxon>Agaricomycetidae</taxon>
        <taxon>Agaricales</taxon>
        <taxon>Marasmiineae</taxon>
        <taxon>Mycenaceae</taxon>
        <taxon>Mycena</taxon>
    </lineage>
</organism>
<reference evidence="1" key="1">
    <citation type="submission" date="2023-03" db="EMBL/GenBank/DDBJ databases">
        <title>Massive genome expansion in bonnet fungi (Mycena s.s.) driven by repeated elements and novel gene families across ecological guilds.</title>
        <authorList>
            <consortium name="Lawrence Berkeley National Laboratory"/>
            <person name="Harder C.B."/>
            <person name="Miyauchi S."/>
            <person name="Viragh M."/>
            <person name="Kuo A."/>
            <person name="Thoen E."/>
            <person name="Andreopoulos B."/>
            <person name="Lu D."/>
            <person name="Skrede I."/>
            <person name="Drula E."/>
            <person name="Henrissat B."/>
            <person name="Morin E."/>
            <person name="Kohler A."/>
            <person name="Barry K."/>
            <person name="LaButti K."/>
            <person name="Morin E."/>
            <person name="Salamov A."/>
            <person name="Lipzen A."/>
            <person name="Mereny Z."/>
            <person name="Hegedus B."/>
            <person name="Baldrian P."/>
            <person name="Stursova M."/>
            <person name="Weitz H."/>
            <person name="Taylor A."/>
            <person name="Grigoriev I.V."/>
            <person name="Nagy L.G."/>
            <person name="Martin F."/>
            <person name="Kauserud H."/>
        </authorList>
    </citation>
    <scope>NUCLEOTIDE SEQUENCE</scope>
    <source>
        <strain evidence="1">CBHHK067</strain>
    </source>
</reference>
<dbReference type="EMBL" id="JARKIE010000186">
    <property type="protein sequence ID" value="KAJ7669651.1"/>
    <property type="molecule type" value="Genomic_DNA"/>
</dbReference>
<accession>A0AAD7G9R6</accession>
<comment type="caution">
    <text evidence="1">The sequence shown here is derived from an EMBL/GenBank/DDBJ whole genome shotgun (WGS) entry which is preliminary data.</text>
</comment>
<gene>
    <name evidence="1" type="ORF">B0H17DRAFT_1183840</name>
</gene>
<name>A0AAD7G9R6_MYCRO</name>
<evidence type="ECO:0000313" key="1">
    <source>
        <dbReference type="EMBL" id="KAJ7669651.1"/>
    </source>
</evidence>
<evidence type="ECO:0000313" key="2">
    <source>
        <dbReference type="Proteomes" id="UP001221757"/>
    </source>
</evidence>
<dbReference type="Proteomes" id="UP001221757">
    <property type="component" value="Unassembled WGS sequence"/>
</dbReference>
<protein>
    <submittedName>
        <fullName evidence="1">Uncharacterized protein</fullName>
    </submittedName>
</protein>
<keyword evidence="2" id="KW-1185">Reference proteome</keyword>
<sequence length="1892" mass="208469">MGQEEVPVCAGEYYDADVRVVRLQGLDKIGEIGLQDRTGRAGRRGPRLARTLLPNAETRNQLGFDQGSETAVYPLYLHLDTRIGHRAPLRPTEGASVLAPGSLVRLKTRAHNPILPLHPRGFGPVKPGQVAGLAKPSDLMWGKYQKGEISDCADVSLSEDHGKTDGSRPVDAAAKDLLWQKDVHMMGEATCPACRERRPYGPGGVSNLEKRHLNSGKCLTAAKKRDKLPRPNQSIFGFLKAKVPAIPATVSAPAPVISATSAFHDLSVPLPSKLAHAAPGVTASRSSKAAPKASPRLMDLIRQLRNGCRHLPFNIPEADDTNPLARFSGDPASYVGKDVPSDSLWETLETHFHGAFDYGKGPEEREGMIQTGPQGLGGFLRFMEYFVSEQGLEGAVVELKVEQLLEALKLVLNKHKIPFPRTAQAPQDSIVIDVDAESRGASPLLDQETPAATGPLPCPGLVLPPGLDYPFGLHQILTVPWGFEYANGVLTLRSPSCQKIATHPQSSCRSCADLVEESTLRGIMDRAEDGVHENANFAYHGVSGLIQILRRKNQRIQELRLHGLSAASKVITQARSLSDYKRLVKAVGSGVVQRVDRVVGIALKRKRGVRGILRVHDDAARGVYQPKSFTEEEDMRSLLIWKLAGNRVADIVHRSMGLPSRTTLRTRETVPPLVPSPGKPQPSEVAQNVQACFESIAEVIAAKKVVHQVLMYDEIATEKRIRWDHKTNNFLGVCREHAHKVSLQFNSEQDLEELFRGLSKTATTEAEVHCAGEATVAALGILSNETRLYAARPVLVSGDCKKETGPEHVRCILDPTIDGVNSQRDLTKLRIVSVASDGESRRGKAFVEKTFVRELSPESDISDLLKDLPHMNFWVGEDDLTPDKDYKYVFKRGRNRLLRKSGTDVMGVEINANIIRVHLQSAGHSTTHINSLFNPDDKQDVKLAFKLLQDIWSLPLPAPNSSPGFRSQRHALRLIGSLFYHLVFPYLCVDLTLSEQLEHLSAAAHIGLLLYRDGQKKALPTLLFIDIMIMIKNTYFCVAKAKVDDPTGKFWLILLGTDRLEELFGILRTMIGNDANLDILQLIGRLTGTTQVANILAKYPHWDRAPRRLHLPALTRDSTELSDKTDHIKPPSWRGDVSVENVTSLTCWKRGRRLVEDEFPSLAADFCTLDAASNVDILAPLGTLLVRIDLDPDDNEDDEESAVPVETTSLSTILEDAVVDEEVGRDETASVPAVNHFITVNNKPVNKTRALSLMQKYSHKAASTDRLRRVAAMDRYSSKSEQLDNIAEHDSAFGSPCILVSEPIVTLVRCEEKLFVCVGEVTDIRLDGHSVEQLGVEVLQEQSVVVHFQIVRVVPATVEDDLGLKNDWRARGLERNSLSAPGRLVLPIDPVLSTRIIGEPYYLFESGVLRALGARLLDLVTLNLNKSIPKFAPTDTFPYREALGRACFVCEGDDENQALLETDATSVRNAHPPCPSTWVTRKQYSLTWPCGLCLCPWPMCQFFLKRSGSAGNTQTLNMAISRGCPNLVYFSYRTAVVSKESSPCSNAPLRCALCNPKDPAVWRYNFKEHMMQHHSDVSLTKYSHIWELCTAETAGMKKVWVARDKRKKAKKAKPSLVVSSAHSSRLALTYRGETIALVPTPEVSDDEEGTKLIPPSLSEDIQHTPEFPAALLPRVGDFMEVDHDIPPIILDTAAMAEIPLKPSDALPSIAEAIPSETQAPLNVIVHSCSPVARPSSIPLPVMTINPILPVTQPTVSSRSGRKRVAKDVGDLSLCICGDSAVPIDSKSTGDVAYCKIEGCETKWLMIFIWIALTLKASPILGYAMPVFTRDQLVDLNVVASEGGSQKKRVRAGRNACEKLFVCWLNTLNVFPVRYNVRYMSTLGIPHLSCPRQ</sequence>
<proteinExistence type="predicted"/>